<dbReference type="EMBL" id="DXCV01000081">
    <property type="protein sequence ID" value="HIY89310.1"/>
    <property type="molecule type" value="Genomic_DNA"/>
</dbReference>
<dbReference type="InterPro" id="IPR025348">
    <property type="entry name" value="DUF4252"/>
</dbReference>
<reference evidence="2" key="1">
    <citation type="journal article" date="2021" name="PeerJ">
        <title>Extensive microbial diversity within the chicken gut microbiome revealed by metagenomics and culture.</title>
        <authorList>
            <person name="Gilroy R."/>
            <person name="Ravi A."/>
            <person name="Getino M."/>
            <person name="Pursley I."/>
            <person name="Horton D.L."/>
            <person name="Alikhan N.F."/>
            <person name="Baker D."/>
            <person name="Gharbi K."/>
            <person name="Hall N."/>
            <person name="Watson M."/>
            <person name="Adriaenssens E.M."/>
            <person name="Foster-Nyarko E."/>
            <person name="Jarju S."/>
            <person name="Secka A."/>
            <person name="Antonio M."/>
            <person name="Oren A."/>
            <person name="Chaudhuri R.R."/>
            <person name="La Ragione R."/>
            <person name="Hildebrand F."/>
            <person name="Pallen M.J."/>
        </authorList>
    </citation>
    <scope>NUCLEOTIDE SEQUENCE</scope>
    <source>
        <strain evidence="2">Gambia2-208</strain>
    </source>
</reference>
<reference evidence="2" key="2">
    <citation type="submission" date="2021-04" db="EMBL/GenBank/DDBJ databases">
        <authorList>
            <person name="Gilroy R."/>
        </authorList>
    </citation>
    <scope>NUCLEOTIDE SEQUENCE</scope>
    <source>
        <strain evidence="2">Gambia2-208</strain>
    </source>
</reference>
<evidence type="ECO:0000313" key="3">
    <source>
        <dbReference type="Proteomes" id="UP000886851"/>
    </source>
</evidence>
<evidence type="ECO:0000256" key="1">
    <source>
        <dbReference type="SAM" id="SignalP"/>
    </source>
</evidence>
<feature type="chain" id="PRO_5038650462" evidence="1">
    <location>
        <begin position="22"/>
        <end position="220"/>
    </location>
</feature>
<evidence type="ECO:0000313" key="2">
    <source>
        <dbReference type="EMBL" id="HIY89310.1"/>
    </source>
</evidence>
<protein>
    <submittedName>
        <fullName evidence="2">DUF4252 domain-containing protein</fullName>
    </submittedName>
</protein>
<name>A0A9D1ZJ48_9BACE</name>
<sequence>MKAMRFCMTTMLLLFALTGWAQEKLFDKYSDMKEVKSVYISKAMLSLDTDIIADDIYLGKVKNLNAVRVLSTMDSKVRKKMLEDIRALVKSSKYELLMKQKGLASSSEFYIARQKGKINIKELIMVMDGAATLKFICLEGNMTDKEVKMILLYQDRSSWEGIPAKGWENLHSLKGLDALKDLVSLEELKTYFDSDTWKQFEKQMRDLDEQMKDLNTQFVY</sequence>
<proteinExistence type="predicted"/>
<feature type="signal peptide" evidence="1">
    <location>
        <begin position="1"/>
        <end position="21"/>
    </location>
</feature>
<organism evidence="2 3">
    <name type="scientific">Candidatus Bacteroides pullicola</name>
    <dbReference type="NCBI Taxonomy" id="2838475"/>
    <lineage>
        <taxon>Bacteria</taxon>
        <taxon>Pseudomonadati</taxon>
        <taxon>Bacteroidota</taxon>
        <taxon>Bacteroidia</taxon>
        <taxon>Bacteroidales</taxon>
        <taxon>Bacteroidaceae</taxon>
        <taxon>Bacteroides</taxon>
    </lineage>
</organism>
<dbReference type="Pfam" id="PF14060">
    <property type="entry name" value="DUF4252"/>
    <property type="match status" value="1"/>
</dbReference>
<comment type="caution">
    <text evidence="2">The sequence shown here is derived from an EMBL/GenBank/DDBJ whole genome shotgun (WGS) entry which is preliminary data.</text>
</comment>
<keyword evidence="1" id="KW-0732">Signal</keyword>
<gene>
    <name evidence="2" type="ORF">H9824_11505</name>
</gene>
<dbReference type="Proteomes" id="UP000886851">
    <property type="component" value="Unassembled WGS sequence"/>
</dbReference>
<accession>A0A9D1ZJ48</accession>
<dbReference type="AlphaFoldDB" id="A0A9D1ZJ48"/>